<feature type="transmembrane region" description="Helical" evidence="6">
    <location>
        <begin position="365"/>
        <end position="385"/>
    </location>
</feature>
<evidence type="ECO:0000256" key="2">
    <source>
        <dbReference type="ARBA" id="ARBA00022448"/>
    </source>
</evidence>
<dbReference type="GO" id="GO:0022857">
    <property type="term" value="F:transmembrane transporter activity"/>
    <property type="evidence" value="ECO:0007669"/>
    <property type="project" value="InterPro"/>
</dbReference>
<evidence type="ECO:0000256" key="6">
    <source>
        <dbReference type="SAM" id="Phobius"/>
    </source>
</evidence>
<dbReference type="SUPFAM" id="SSF103473">
    <property type="entry name" value="MFS general substrate transporter"/>
    <property type="match status" value="1"/>
</dbReference>
<feature type="transmembrane region" description="Helical" evidence="6">
    <location>
        <begin position="264"/>
        <end position="283"/>
    </location>
</feature>
<protein>
    <submittedName>
        <fullName evidence="8">MFS transporter</fullName>
    </submittedName>
</protein>
<feature type="transmembrane region" description="Helical" evidence="6">
    <location>
        <begin position="54"/>
        <end position="72"/>
    </location>
</feature>
<accession>A0A846Y9Q1</accession>
<feature type="transmembrane region" description="Helical" evidence="6">
    <location>
        <begin position="314"/>
        <end position="336"/>
    </location>
</feature>
<dbReference type="InterPro" id="IPR011701">
    <property type="entry name" value="MFS"/>
</dbReference>
<keyword evidence="4 6" id="KW-1133">Transmembrane helix</keyword>
<evidence type="ECO:0000256" key="1">
    <source>
        <dbReference type="ARBA" id="ARBA00004651"/>
    </source>
</evidence>
<dbReference type="PANTHER" id="PTHR42718:SF9">
    <property type="entry name" value="MAJOR FACILITATOR SUPERFAMILY MULTIDRUG TRANSPORTER MFSC"/>
    <property type="match status" value="1"/>
</dbReference>
<dbReference type="AlphaFoldDB" id="A0A846Y9Q1"/>
<feature type="transmembrane region" description="Helical" evidence="6">
    <location>
        <begin position="406"/>
        <end position="431"/>
    </location>
</feature>
<feature type="transmembrane region" description="Helical" evidence="6">
    <location>
        <begin position="141"/>
        <end position="160"/>
    </location>
</feature>
<feature type="transmembrane region" description="Helical" evidence="6">
    <location>
        <begin position="84"/>
        <end position="103"/>
    </location>
</feature>
<dbReference type="InterPro" id="IPR020846">
    <property type="entry name" value="MFS_dom"/>
</dbReference>
<feature type="transmembrane region" description="Helical" evidence="6">
    <location>
        <begin position="234"/>
        <end position="252"/>
    </location>
</feature>
<reference evidence="8 9" key="1">
    <citation type="submission" date="2020-04" db="EMBL/GenBank/DDBJ databases">
        <title>MicrobeNet Type strains.</title>
        <authorList>
            <person name="Nicholson A.C."/>
        </authorList>
    </citation>
    <scope>NUCLEOTIDE SEQUENCE [LARGE SCALE GENOMIC DNA]</scope>
    <source>
        <strain evidence="8 9">JCM 12354</strain>
    </source>
</reference>
<dbReference type="PANTHER" id="PTHR42718">
    <property type="entry name" value="MAJOR FACILITATOR SUPERFAMILY MULTIDRUG TRANSPORTER MFSC"/>
    <property type="match status" value="1"/>
</dbReference>
<feature type="transmembrane region" description="Helical" evidence="6">
    <location>
        <begin position="109"/>
        <end position="129"/>
    </location>
</feature>
<dbReference type="GO" id="GO:0005886">
    <property type="term" value="C:plasma membrane"/>
    <property type="evidence" value="ECO:0007669"/>
    <property type="project" value="UniProtKB-SubCell"/>
</dbReference>
<feature type="transmembrane region" description="Helical" evidence="6">
    <location>
        <begin position="17"/>
        <end position="42"/>
    </location>
</feature>
<dbReference type="PROSITE" id="PS50850">
    <property type="entry name" value="MFS"/>
    <property type="match status" value="1"/>
</dbReference>
<evidence type="ECO:0000256" key="5">
    <source>
        <dbReference type="ARBA" id="ARBA00023136"/>
    </source>
</evidence>
<keyword evidence="3 6" id="KW-0812">Transmembrane</keyword>
<dbReference type="Gene3D" id="1.20.1250.20">
    <property type="entry name" value="MFS general substrate transporter like domains"/>
    <property type="match status" value="2"/>
</dbReference>
<dbReference type="Proteomes" id="UP000565711">
    <property type="component" value="Unassembled WGS sequence"/>
</dbReference>
<comment type="caution">
    <text evidence="8">The sequence shown here is derived from an EMBL/GenBank/DDBJ whole genome shotgun (WGS) entry which is preliminary data.</text>
</comment>
<sequence>MALNLDPADGPVPTSRIVVVLAAIILLSEIATFEYMLVVPGLPDLAQDFQTLNVAWVLAIVSLVGATIQPLVGKASDKWGKKPTIVVLAAIFIVGCVIAATAANFSMLLVGRALQGSLVGIVGVSYGLVRDIIPRKSVPIALGAVVTGLGMAALAGPFIAGWLIDAFGAPSIFWFMAIYVIVLLPVYIAIVPDSDVRISKPIDYPGIILLGPGIGVLLLAFTKANDWQWSSARTIGLFVLGVAMLVGFVFWERITPHPVIDLKILFGSKFGPTVLAVACLSYMQSADATIKPTMLEMPNLPGISYGAGLSATDYAIWTVPMGAIGMFAGPLGGYLCKKIGGRYVLLLSGVLFLGVMYTMSTLVAVQWQIGVISLFAGFAIGFMNSSNGNLVQDALPKEQGGIGNTVSGMIVMFASGIASAVTGAVMAKHVLMVVPQSHAVVYKDEALSQGYYVAFAVGVVGLIIALVMKHGRTPAQGGLDEAVQVRQNAQQAMES</sequence>
<feature type="domain" description="Major facilitator superfamily (MFS) profile" evidence="7">
    <location>
        <begin position="15"/>
        <end position="473"/>
    </location>
</feature>
<evidence type="ECO:0000313" key="9">
    <source>
        <dbReference type="Proteomes" id="UP000565711"/>
    </source>
</evidence>
<comment type="subcellular location">
    <subcellularLocation>
        <location evidence="1">Cell membrane</location>
        <topology evidence="1">Multi-pass membrane protein</topology>
    </subcellularLocation>
</comment>
<evidence type="ECO:0000259" key="7">
    <source>
        <dbReference type="PROSITE" id="PS50850"/>
    </source>
</evidence>
<feature type="transmembrane region" description="Helical" evidence="6">
    <location>
        <begin position="343"/>
        <end position="359"/>
    </location>
</feature>
<dbReference type="EMBL" id="JAAXOP010000033">
    <property type="protein sequence ID" value="NKY54524.1"/>
    <property type="molecule type" value="Genomic_DNA"/>
</dbReference>
<dbReference type="Pfam" id="PF07690">
    <property type="entry name" value="MFS_1"/>
    <property type="match status" value="1"/>
</dbReference>
<gene>
    <name evidence="8" type="ORF">HGA08_30555</name>
</gene>
<organism evidence="8 9">
    <name type="scientific">Nocardia vermiculata</name>
    <dbReference type="NCBI Taxonomy" id="257274"/>
    <lineage>
        <taxon>Bacteria</taxon>
        <taxon>Bacillati</taxon>
        <taxon>Actinomycetota</taxon>
        <taxon>Actinomycetes</taxon>
        <taxon>Mycobacteriales</taxon>
        <taxon>Nocardiaceae</taxon>
        <taxon>Nocardia</taxon>
    </lineage>
</organism>
<name>A0A846Y9Q1_9NOCA</name>
<evidence type="ECO:0000256" key="4">
    <source>
        <dbReference type="ARBA" id="ARBA00022989"/>
    </source>
</evidence>
<keyword evidence="5 6" id="KW-0472">Membrane</keyword>
<feature type="transmembrane region" description="Helical" evidence="6">
    <location>
        <begin position="172"/>
        <end position="190"/>
    </location>
</feature>
<dbReference type="RefSeq" id="WP_067882262.1">
    <property type="nucleotide sequence ID" value="NZ_JAAXOP010000033.1"/>
</dbReference>
<evidence type="ECO:0000313" key="8">
    <source>
        <dbReference type="EMBL" id="NKY54524.1"/>
    </source>
</evidence>
<proteinExistence type="predicted"/>
<feature type="transmembrane region" description="Helical" evidence="6">
    <location>
        <begin position="202"/>
        <end position="222"/>
    </location>
</feature>
<feature type="transmembrane region" description="Helical" evidence="6">
    <location>
        <begin position="451"/>
        <end position="468"/>
    </location>
</feature>
<keyword evidence="9" id="KW-1185">Reference proteome</keyword>
<dbReference type="InterPro" id="IPR036259">
    <property type="entry name" value="MFS_trans_sf"/>
</dbReference>
<evidence type="ECO:0000256" key="3">
    <source>
        <dbReference type="ARBA" id="ARBA00022692"/>
    </source>
</evidence>
<keyword evidence="2" id="KW-0813">Transport</keyword>